<proteinExistence type="predicted"/>
<reference evidence="2 3" key="1">
    <citation type="journal article" date="2016" name="Nat. Commun.">
        <title>Thousands of microbial genomes shed light on interconnected biogeochemical processes in an aquifer system.</title>
        <authorList>
            <person name="Anantharaman K."/>
            <person name="Brown C.T."/>
            <person name="Hug L.A."/>
            <person name="Sharon I."/>
            <person name="Castelle C.J."/>
            <person name="Probst A.J."/>
            <person name="Thomas B.C."/>
            <person name="Singh A."/>
            <person name="Wilkins M.J."/>
            <person name="Karaoz U."/>
            <person name="Brodie E.L."/>
            <person name="Williams K.H."/>
            <person name="Hubbard S.S."/>
            <person name="Banfield J.F."/>
        </authorList>
    </citation>
    <scope>NUCLEOTIDE SEQUENCE [LARGE SCALE GENOMIC DNA]</scope>
</reference>
<evidence type="ECO:0000256" key="1">
    <source>
        <dbReference type="SAM" id="Phobius"/>
    </source>
</evidence>
<protein>
    <recommendedName>
        <fullName evidence="4">PsbP C-terminal domain-containing protein</fullName>
    </recommendedName>
</protein>
<feature type="transmembrane region" description="Helical" evidence="1">
    <location>
        <begin position="7"/>
        <end position="26"/>
    </location>
</feature>
<dbReference type="AlphaFoldDB" id="A0A1F5EA93"/>
<keyword evidence="1" id="KW-1133">Transmembrane helix</keyword>
<evidence type="ECO:0000313" key="2">
    <source>
        <dbReference type="EMBL" id="OGD64322.1"/>
    </source>
</evidence>
<name>A0A1F5EA93_9BACT</name>
<comment type="caution">
    <text evidence="2">The sequence shown here is derived from an EMBL/GenBank/DDBJ whole genome shotgun (WGS) entry which is preliminary data.</text>
</comment>
<dbReference type="EMBL" id="MEZX01000003">
    <property type="protein sequence ID" value="OGD64322.1"/>
    <property type="molecule type" value="Genomic_DNA"/>
</dbReference>
<keyword evidence="1" id="KW-0812">Transmembrane</keyword>
<keyword evidence="1" id="KW-0472">Membrane</keyword>
<gene>
    <name evidence="2" type="ORF">A3A71_04125</name>
</gene>
<sequence>MKISKKAILGGIILLLAVIVGSTVWWRAGSFLEFTSSAVTFKYPKSYVKQATAKAATNRAQVLISLREDDPVSSIELAQEKGAIIGANVTKTDFLTFLEGSAERGFPTVYKGYKKVKLERLEISGRSASVVSFSYTGAEKTPVYVNFFIMPLGNDAYYLRVLSVDQAKLSSDTRAIQKTLHLL</sequence>
<accession>A0A1F5EA93</accession>
<evidence type="ECO:0008006" key="4">
    <source>
        <dbReference type="Google" id="ProtNLM"/>
    </source>
</evidence>
<organism evidence="2 3">
    <name type="scientific">Candidatus Berkelbacteria bacterium RIFCSPLOWO2_01_FULL_50_28</name>
    <dbReference type="NCBI Taxonomy" id="1797471"/>
    <lineage>
        <taxon>Bacteria</taxon>
        <taxon>Candidatus Berkelbacteria</taxon>
    </lineage>
</organism>
<evidence type="ECO:0000313" key="3">
    <source>
        <dbReference type="Proteomes" id="UP000177481"/>
    </source>
</evidence>
<dbReference type="Proteomes" id="UP000177481">
    <property type="component" value="Unassembled WGS sequence"/>
</dbReference>